<dbReference type="InterPro" id="IPR001034">
    <property type="entry name" value="DeoR_HTH"/>
</dbReference>
<evidence type="ECO:0000256" key="1">
    <source>
        <dbReference type="ARBA" id="ARBA00023015"/>
    </source>
</evidence>
<dbReference type="Pfam" id="PF08220">
    <property type="entry name" value="HTH_DeoR"/>
    <property type="match status" value="1"/>
</dbReference>
<feature type="domain" description="HTH deoR-type" evidence="3">
    <location>
        <begin position="3"/>
        <end position="58"/>
    </location>
</feature>
<evidence type="ECO:0000313" key="4">
    <source>
        <dbReference type="EMBL" id="KLV28154.1"/>
    </source>
</evidence>
<evidence type="ECO:0000259" key="3">
    <source>
        <dbReference type="PROSITE" id="PS51000"/>
    </source>
</evidence>
<dbReference type="InterPro" id="IPR050313">
    <property type="entry name" value="Carb_Metab_HTH_regulators"/>
</dbReference>
<dbReference type="Proteomes" id="UP000036045">
    <property type="component" value="Unassembled WGS sequence"/>
</dbReference>
<dbReference type="Pfam" id="PF00455">
    <property type="entry name" value="DeoRC"/>
    <property type="match status" value="1"/>
</dbReference>
<dbReference type="PRINTS" id="PR00037">
    <property type="entry name" value="HTHLACR"/>
</dbReference>
<keyword evidence="1" id="KW-0805">Transcription regulation</keyword>
<evidence type="ECO:0000313" key="5">
    <source>
        <dbReference type="Proteomes" id="UP000036045"/>
    </source>
</evidence>
<dbReference type="SMART" id="SM00420">
    <property type="entry name" value="HTH_DEOR"/>
    <property type="match status" value="1"/>
</dbReference>
<keyword evidence="5" id="KW-1185">Reference proteome</keyword>
<dbReference type="GO" id="GO:0003700">
    <property type="term" value="F:DNA-binding transcription factor activity"/>
    <property type="evidence" value="ECO:0007669"/>
    <property type="project" value="InterPro"/>
</dbReference>
<dbReference type="InterPro" id="IPR036390">
    <property type="entry name" value="WH_DNA-bd_sf"/>
</dbReference>
<evidence type="ECO:0000256" key="2">
    <source>
        <dbReference type="ARBA" id="ARBA00023163"/>
    </source>
</evidence>
<proteinExistence type="predicted"/>
<dbReference type="PANTHER" id="PTHR30363">
    <property type="entry name" value="HTH-TYPE TRANSCRIPTIONAL REGULATOR SRLR-RELATED"/>
    <property type="match status" value="1"/>
</dbReference>
<sequence>MLAEERRKLILEIISRDGKVIAKDLASKFEMSLDSIRRDLTIMEEQGVLQKTYGGAILSEAIPKVRTMPQPSAIRYGTAAPHENAISKLAASYIKENDTVFIGGAGIHYGMVKYLPTDFPYTIVTNSLKIADLVRMKENIASYLIGGKLRGSSSSSIIDCIAMEMMRKFSLDICFLTGGGINAKGISTSTPEAAAFAQTVASVAQKVVCLAPHEKIGHEMFMQSVPIEGIDILLTDVGAPQKTIDEMKKKQLKIKFADLR</sequence>
<name>A0A0J1IQC2_NIACI</name>
<comment type="caution">
    <text evidence="4">The sequence shown here is derived from an EMBL/GenBank/DDBJ whole genome shotgun (WGS) entry which is preliminary data.</text>
</comment>
<protein>
    <submittedName>
        <fullName evidence="4">Cytochrome C</fullName>
    </submittedName>
</protein>
<dbReference type="InterPro" id="IPR037171">
    <property type="entry name" value="NagB/RpiA_transferase-like"/>
</dbReference>
<dbReference type="SUPFAM" id="SSF46785">
    <property type="entry name" value="Winged helix' DNA-binding domain"/>
    <property type="match status" value="1"/>
</dbReference>
<dbReference type="InterPro" id="IPR036388">
    <property type="entry name" value="WH-like_DNA-bd_sf"/>
</dbReference>
<keyword evidence="2" id="KW-0804">Transcription</keyword>
<dbReference type="PROSITE" id="PS51000">
    <property type="entry name" value="HTH_DEOR_2"/>
    <property type="match status" value="1"/>
</dbReference>
<dbReference type="SUPFAM" id="SSF100950">
    <property type="entry name" value="NagB/RpiA/CoA transferase-like"/>
    <property type="match status" value="1"/>
</dbReference>
<dbReference type="Gene3D" id="1.10.10.10">
    <property type="entry name" value="Winged helix-like DNA-binding domain superfamily/Winged helix DNA-binding domain"/>
    <property type="match status" value="1"/>
</dbReference>
<dbReference type="SMART" id="SM01134">
    <property type="entry name" value="DeoRC"/>
    <property type="match status" value="1"/>
</dbReference>
<dbReference type="PANTHER" id="PTHR30363:SF51">
    <property type="entry name" value="HTH-TYPE TRANSCRIPTIONAL REPRESSOR GLCR"/>
    <property type="match status" value="1"/>
</dbReference>
<reference evidence="4 5" key="1">
    <citation type="submission" date="2015-05" db="EMBL/GenBank/DDBJ databases">
        <title>Whole genome sequence and identification of bacterial endophytes from Costus igneus.</title>
        <authorList>
            <person name="Lee Y.P."/>
            <person name="Gan H.M."/>
            <person name="Eng W."/>
            <person name="Wheatley M.S."/>
            <person name="Caraballo A."/>
            <person name="Polter S."/>
            <person name="Savka M.A."/>
            <person name="Hudson A.O."/>
        </authorList>
    </citation>
    <scope>NUCLEOTIDE SEQUENCE [LARGE SCALE GENOMIC DNA]</scope>
    <source>
        <strain evidence="4 5">RIT379</strain>
    </source>
</reference>
<organism evidence="4 5">
    <name type="scientific">Niallia circulans</name>
    <name type="common">Bacillus circulans</name>
    <dbReference type="NCBI Taxonomy" id="1397"/>
    <lineage>
        <taxon>Bacteria</taxon>
        <taxon>Bacillati</taxon>
        <taxon>Bacillota</taxon>
        <taxon>Bacilli</taxon>
        <taxon>Bacillales</taxon>
        <taxon>Bacillaceae</taxon>
        <taxon>Niallia</taxon>
    </lineage>
</organism>
<gene>
    <name evidence="4" type="ORF">ABW02_04270</name>
</gene>
<dbReference type="OrthoDB" id="9798651at2"/>
<accession>A0A0J1IQC2</accession>
<dbReference type="EMBL" id="LDPH01000002">
    <property type="protein sequence ID" value="KLV28154.1"/>
    <property type="molecule type" value="Genomic_DNA"/>
</dbReference>
<dbReference type="InterPro" id="IPR014036">
    <property type="entry name" value="DeoR-like_C"/>
</dbReference>
<dbReference type="AlphaFoldDB" id="A0A0J1IQC2"/>
<dbReference type="PATRIC" id="fig|1397.4.peg.2147"/>